<reference evidence="2" key="1">
    <citation type="submission" date="2018-01" db="EMBL/GenBank/DDBJ databases">
        <title>An insight into the sialome of Amazonian anophelines.</title>
        <authorList>
            <person name="Ribeiro J.M."/>
            <person name="Scarpassa V."/>
            <person name="Calvo E."/>
        </authorList>
    </citation>
    <scope>NUCLEOTIDE SEQUENCE</scope>
</reference>
<sequence>MVVGLNERNVLSVGLLFVILEIVSAVLRRLLRGHQGHRVLCGTPDITLFQPHNTPTAIVVIVCGGPRDQRCGDRTL</sequence>
<evidence type="ECO:0000256" key="1">
    <source>
        <dbReference type="SAM" id="Phobius"/>
    </source>
</evidence>
<dbReference type="EMBL" id="GGFL01015924">
    <property type="protein sequence ID" value="MBW80102.1"/>
    <property type="molecule type" value="Transcribed_RNA"/>
</dbReference>
<keyword evidence="1" id="KW-0812">Transmembrane</keyword>
<protein>
    <submittedName>
        <fullName evidence="2">Putative secreted protein</fullName>
    </submittedName>
</protein>
<keyword evidence="1" id="KW-1133">Transmembrane helix</keyword>
<organism evidence="2">
    <name type="scientific">Anopheles darlingi</name>
    <name type="common">Mosquito</name>
    <dbReference type="NCBI Taxonomy" id="43151"/>
    <lineage>
        <taxon>Eukaryota</taxon>
        <taxon>Metazoa</taxon>
        <taxon>Ecdysozoa</taxon>
        <taxon>Arthropoda</taxon>
        <taxon>Hexapoda</taxon>
        <taxon>Insecta</taxon>
        <taxon>Pterygota</taxon>
        <taxon>Neoptera</taxon>
        <taxon>Endopterygota</taxon>
        <taxon>Diptera</taxon>
        <taxon>Nematocera</taxon>
        <taxon>Culicoidea</taxon>
        <taxon>Culicidae</taxon>
        <taxon>Anophelinae</taxon>
        <taxon>Anopheles</taxon>
    </lineage>
</organism>
<evidence type="ECO:0000313" key="2">
    <source>
        <dbReference type="EMBL" id="MBW80102.1"/>
    </source>
</evidence>
<keyword evidence="1" id="KW-0472">Membrane</keyword>
<proteinExistence type="predicted"/>
<name>A0A2M4DRE6_ANODA</name>
<feature type="transmembrane region" description="Helical" evidence="1">
    <location>
        <begin position="12"/>
        <end position="31"/>
    </location>
</feature>
<accession>A0A2M4DRE6</accession>
<dbReference type="AlphaFoldDB" id="A0A2M4DRE6"/>